<sequence length="200" mass="21900">MDNKKPVSLINQFHSAVVMYRWQILTLLLLSIGGVISMTLGSVFQVFSIPLETVDVDGYCDRLANQLQATDTSIILLQIGQPNKVYEVISGDRNTTKSSNCEFLDFADDAGEDSSAKDLILQQIHDSVIAVKRHRIVEHITLVTADGEYLLTLERTGDFEEPIGLEPKFGGISAKEKLLLSLVGGGSGGRIKSLEPLKKP</sequence>
<keyword evidence="3" id="KW-1185">Reference proteome</keyword>
<dbReference type="AlphaFoldDB" id="A0A182MRE1"/>
<reference evidence="2" key="2">
    <citation type="submission" date="2020-05" db="UniProtKB">
        <authorList>
            <consortium name="EnsemblMetazoa"/>
        </authorList>
    </citation>
    <scope>IDENTIFICATION</scope>
    <source>
        <strain evidence="2">A-37</strain>
    </source>
</reference>
<evidence type="ECO:0000313" key="3">
    <source>
        <dbReference type="Proteomes" id="UP000075883"/>
    </source>
</evidence>
<reference evidence="3" key="1">
    <citation type="submission" date="2013-09" db="EMBL/GenBank/DDBJ databases">
        <title>The Genome Sequence of Anopheles culicifacies species A.</title>
        <authorList>
            <consortium name="The Broad Institute Genomics Platform"/>
            <person name="Neafsey D.E."/>
            <person name="Besansky N."/>
            <person name="Howell P."/>
            <person name="Walton C."/>
            <person name="Young S.K."/>
            <person name="Zeng Q."/>
            <person name="Gargeya S."/>
            <person name="Fitzgerald M."/>
            <person name="Haas B."/>
            <person name="Abouelleil A."/>
            <person name="Allen A.W."/>
            <person name="Alvarado L."/>
            <person name="Arachchi H.M."/>
            <person name="Berlin A.M."/>
            <person name="Chapman S.B."/>
            <person name="Gainer-Dewar J."/>
            <person name="Goldberg J."/>
            <person name="Griggs A."/>
            <person name="Gujja S."/>
            <person name="Hansen M."/>
            <person name="Howarth C."/>
            <person name="Imamovic A."/>
            <person name="Ireland A."/>
            <person name="Larimer J."/>
            <person name="McCowan C."/>
            <person name="Murphy C."/>
            <person name="Pearson M."/>
            <person name="Poon T.W."/>
            <person name="Priest M."/>
            <person name="Roberts A."/>
            <person name="Saif S."/>
            <person name="Shea T."/>
            <person name="Sisk P."/>
            <person name="Sykes S."/>
            <person name="Wortman J."/>
            <person name="Nusbaum C."/>
            <person name="Birren B."/>
        </authorList>
    </citation>
    <scope>NUCLEOTIDE SEQUENCE [LARGE SCALE GENOMIC DNA]</scope>
    <source>
        <strain evidence="3">A-37</strain>
    </source>
</reference>
<protein>
    <submittedName>
        <fullName evidence="2">Uncharacterized protein</fullName>
    </submittedName>
</protein>
<dbReference type="EMBL" id="AXCM01004579">
    <property type="status" value="NOT_ANNOTATED_CDS"/>
    <property type="molecule type" value="Genomic_DNA"/>
</dbReference>
<feature type="transmembrane region" description="Helical" evidence="1">
    <location>
        <begin position="20"/>
        <end position="44"/>
    </location>
</feature>
<keyword evidence="1" id="KW-0812">Transmembrane</keyword>
<proteinExistence type="predicted"/>
<organism evidence="2 3">
    <name type="scientific">Anopheles culicifacies</name>
    <dbReference type="NCBI Taxonomy" id="139723"/>
    <lineage>
        <taxon>Eukaryota</taxon>
        <taxon>Metazoa</taxon>
        <taxon>Ecdysozoa</taxon>
        <taxon>Arthropoda</taxon>
        <taxon>Hexapoda</taxon>
        <taxon>Insecta</taxon>
        <taxon>Pterygota</taxon>
        <taxon>Neoptera</taxon>
        <taxon>Endopterygota</taxon>
        <taxon>Diptera</taxon>
        <taxon>Nematocera</taxon>
        <taxon>Culicoidea</taxon>
        <taxon>Culicidae</taxon>
        <taxon>Anophelinae</taxon>
        <taxon>Anopheles</taxon>
        <taxon>culicifacies species complex</taxon>
    </lineage>
</organism>
<keyword evidence="1" id="KW-0472">Membrane</keyword>
<keyword evidence="1" id="KW-1133">Transmembrane helix</keyword>
<evidence type="ECO:0000256" key="1">
    <source>
        <dbReference type="SAM" id="Phobius"/>
    </source>
</evidence>
<evidence type="ECO:0000313" key="2">
    <source>
        <dbReference type="EnsemblMetazoa" id="ACUA024451-PA"/>
    </source>
</evidence>
<dbReference type="EnsemblMetazoa" id="ACUA024451-RA">
    <property type="protein sequence ID" value="ACUA024451-PA"/>
    <property type="gene ID" value="ACUA024451"/>
</dbReference>
<dbReference type="VEuPathDB" id="VectorBase:ACUA024451"/>
<accession>A0A182MRE1</accession>
<dbReference type="Proteomes" id="UP000075883">
    <property type="component" value="Unassembled WGS sequence"/>
</dbReference>
<name>A0A182MRE1_9DIPT</name>